<dbReference type="Proteomes" id="UP001183006">
    <property type="component" value="Chromosome"/>
</dbReference>
<evidence type="ECO:0000313" key="2">
    <source>
        <dbReference type="EMBL" id="WMW22695.1"/>
    </source>
</evidence>
<dbReference type="InterPro" id="IPR008995">
    <property type="entry name" value="Mo/tungstate-bd_C_term_dom"/>
</dbReference>
<accession>A0AA51UGF2</accession>
<proteinExistence type="predicted"/>
<sequence length="83" mass="9201">MISKDPIDPSASNSFSGVLSEVIRMRSTVKLMIDAGIPFRVVLTKRAYGDMQLSIGSNVCLTFKASATHYLAMKNKKKERSYV</sequence>
<dbReference type="GeneID" id="84228961"/>
<comment type="subcellular location">
    <subcellularLocation>
        <location evidence="1">Cell membrane</location>
        <topology evidence="1">Peripheral membrane protein</topology>
    </subcellularLocation>
</comment>
<dbReference type="EMBL" id="CP133594">
    <property type="protein sequence ID" value="WMW22695.1"/>
    <property type="molecule type" value="Genomic_DNA"/>
</dbReference>
<name>A0AA51UGF2_9EURY</name>
<dbReference type="SUPFAM" id="SSF50331">
    <property type="entry name" value="MOP-like"/>
    <property type="match status" value="1"/>
</dbReference>
<dbReference type="Gene3D" id="2.40.50.100">
    <property type="match status" value="1"/>
</dbReference>
<dbReference type="KEGG" id="mmav:RE476_02430"/>
<keyword evidence="3" id="KW-1185">Reference proteome</keyword>
<organism evidence="2 3">
    <name type="scientific">Methanolobus mangrovi</name>
    <dbReference type="NCBI Taxonomy" id="3072977"/>
    <lineage>
        <taxon>Archaea</taxon>
        <taxon>Methanobacteriati</taxon>
        <taxon>Methanobacteriota</taxon>
        <taxon>Stenosarchaea group</taxon>
        <taxon>Methanomicrobia</taxon>
        <taxon>Methanosarcinales</taxon>
        <taxon>Methanosarcinaceae</taxon>
        <taxon>Methanolobus</taxon>
    </lineage>
</organism>
<evidence type="ECO:0000313" key="3">
    <source>
        <dbReference type="Proteomes" id="UP001183006"/>
    </source>
</evidence>
<reference evidence="2" key="1">
    <citation type="submission" date="2023-08" db="EMBL/GenBank/DDBJ databases">
        <title>Methanolobus mangrovi sp. nov. and Methanolobus sediminis sp. nov, two novel methylotrophic methanogens isolated from mangrove sediments in China.</title>
        <authorList>
            <person name="Zhou J."/>
        </authorList>
    </citation>
    <scope>NUCLEOTIDE SEQUENCE</scope>
    <source>
        <strain evidence="2">FTZ2</strain>
    </source>
</reference>
<dbReference type="AlphaFoldDB" id="A0AA51UGF2"/>
<protein>
    <submittedName>
        <fullName evidence="2">TOBE domain-containing protein</fullName>
    </submittedName>
</protein>
<dbReference type="RefSeq" id="WP_309308810.1">
    <property type="nucleotide sequence ID" value="NZ_CP133594.1"/>
</dbReference>
<dbReference type="GO" id="GO:0005886">
    <property type="term" value="C:plasma membrane"/>
    <property type="evidence" value="ECO:0007669"/>
    <property type="project" value="UniProtKB-SubCell"/>
</dbReference>
<evidence type="ECO:0000256" key="1">
    <source>
        <dbReference type="ARBA" id="ARBA00004202"/>
    </source>
</evidence>
<gene>
    <name evidence="2" type="ORF">RE476_02430</name>
</gene>